<keyword evidence="2" id="KW-1185">Reference proteome</keyword>
<dbReference type="Proteomes" id="UP000252707">
    <property type="component" value="Unassembled WGS sequence"/>
</dbReference>
<reference evidence="1 2" key="1">
    <citation type="submission" date="2018-07" db="EMBL/GenBank/DDBJ databases">
        <title>Genomic Encyclopedia of Type Strains, Phase IV (KMG-IV): sequencing the most valuable type-strain genomes for metagenomic binning, comparative biology and taxonomic classification.</title>
        <authorList>
            <person name="Goeker M."/>
        </authorList>
    </citation>
    <scope>NUCLEOTIDE SEQUENCE [LARGE SCALE GENOMIC DNA]</scope>
    <source>
        <strain evidence="1 2">DSM 26407</strain>
    </source>
</reference>
<comment type="caution">
    <text evidence="1">The sequence shown here is derived from an EMBL/GenBank/DDBJ whole genome shotgun (WGS) entry which is preliminary data.</text>
</comment>
<protein>
    <recommendedName>
        <fullName evidence="3">Tryptophan synthase subunit beta like protein</fullName>
    </recommendedName>
</protein>
<organism evidence="1 2">
    <name type="scientific">Thioalbus denitrificans</name>
    <dbReference type="NCBI Taxonomy" id="547122"/>
    <lineage>
        <taxon>Bacteria</taxon>
        <taxon>Pseudomonadati</taxon>
        <taxon>Pseudomonadota</taxon>
        <taxon>Gammaproteobacteria</taxon>
        <taxon>Chromatiales</taxon>
        <taxon>Ectothiorhodospiraceae</taxon>
        <taxon>Thioalbus</taxon>
    </lineage>
</organism>
<name>A0A369C9X9_9GAMM</name>
<accession>A0A369C9X9</accession>
<evidence type="ECO:0008006" key="3">
    <source>
        <dbReference type="Google" id="ProtNLM"/>
    </source>
</evidence>
<dbReference type="EMBL" id="QPJY01000004">
    <property type="protein sequence ID" value="RCX30699.1"/>
    <property type="molecule type" value="Genomic_DNA"/>
</dbReference>
<dbReference type="OrthoDB" id="8527830at2"/>
<evidence type="ECO:0000313" key="1">
    <source>
        <dbReference type="EMBL" id="RCX30699.1"/>
    </source>
</evidence>
<dbReference type="RefSeq" id="WP_114279685.1">
    <property type="nucleotide sequence ID" value="NZ_QPJY01000004.1"/>
</dbReference>
<sequence length="111" mass="12583">MPYVRRDAEGRIVALFEQPEADADEWLAAGDHQLREFIGDDSSPEGYLELSDLELVRVVEDLIHLLIDKNLILITELPVEAQRKLTARRSARERLREGGAPGFSLSEEELL</sequence>
<proteinExistence type="predicted"/>
<dbReference type="AlphaFoldDB" id="A0A369C9X9"/>
<evidence type="ECO:0000313" key="2">
    <source>
        <dbReference type="Proteomes" id="UP000252707"/>
    </source>
</evidence>
<gene>
    <name evidence="1" type="ORF">DFQ59_104135</name>
</gene>